<evidence type="ECO:0000256" key="6">
    <source>
        <dbReference type="ARBA" id="ARBA00023136"/>
    </source>
</evidence>
<proteinExistence type="predicted"/>
<keyword evidence="6 7" id="KW-0472">Membrane</keyword>
<keyword evidence="4 7" id="KW-0812">Transmembrane</keyword>
<dbReference type="InterPro" id="IPR036259">
    <property type="entry name" value="MFS_trans_sf"/>
</dbReference>
<comment type="subcellular location">
    <subcellularLocation>
        <location evidence="1">Cell inner membrane</location>
        <topology evidence="1">Multi-pass membrane protein</topology>
    </subcellularLocation>
</comment>
<sequence length="415" mass="42804">MPKGRTIALLRSPNILRLLAALAASRIGDWAFNTALIAVVYERTHSAGWLAATAVARIGPVVVLGPIGGSLADRFDRRRLLIGADLYRAAIMAAAAYAVVAELPVAVLLVLTAMTTAASAPFDTALAALVPRLAEKDQLNAANSARAAVTEVSSVLGPLVFAIGYGRLSDAGPFLVNAASFLVSAAFLVQLKGIGAPPADREPEARSSLLQDVVVGWQAIRGRPAIWRLAGADILESAIFGSLTVLLLLLSHRLTGGDAAYGTLMAATGIGGGAAAFGTAWLGRRFRPLPLVRTALLATAVPLLLLGFWTDQLPIIMAAVLAAVLGGANVVAEIQCDSALQTQLDDEVLGRAFGLVLPACMLAVVIGTATAQLLADALSLPGAFLLLGVLVLLYIPVATFRQPTVAAPPAKAELV</sequence>
<name>A0ABT4BFT3_9ACTN</name>
<evidence type="ECO:0000256" key="7">
    <source>
        <dbReference type="SAM" id="Phobius"/>
    </source>
</evidence>
<protein>
    <submittedName>
        <fullName evidence="8">MFS transporter</fullName>
    </submittedName>
</protein>
<dbReference type="EMBL" id="JAPNTZ010000020">
    <property type="protein sequence ID" value="MCY1144405.1"/>
    <property type="molecule type" value="Genomic_DNA"/>
</dbReference>
<dbReference type="PANTHER" id="PTHR23513:SF9">
    <property type="entry name" value="ENTEROBACTIN EXPORTER ENTS"/>
    <property type="match status" value="1"/>
</dbReference>
<gene>
    <name evidence="8" type="ORF">OWR29_40960</name>
</gene>
<evidence type="ECO:0000256" key="3">
    <source>
        <dbReference type="ARBA" id="ARBA00022475"/>
    </source>
</evidence>
<keyword evidence="3" id="KW-1003">Cell membrane</keyword>
<keyword evidence="9" id="KW-1185">Reference proteome</keyword>
<evidence type="ECO:0000256" key="2">
    <source>
        <dbReference type="ARBA" id="ARBA00022448"/>
    </source>
</evidence>
<feature type="transmembrane region" description="Helical" evidence="7">
    <location>
        <begin position="80"/>
        <end position="100"/>
    </location>
</feature>
<reference evidence="8" key="1">
    <citation type="submission" date="2022-11" db="EMBL/GenBank/DDBJ databases">
        <authorList>
            <person name="Somphong A."/>
            <person name="Phongsopitanun W."/>
        </authorList>
    </citation>
    <scope>NUCLEOTIDE SEQUENCE</scope>
    <source>
        <strain evidence="8">Pm04-4</strain>
    </source>
</reference>
<keyword evidence="5 7" id="KW-1133">Transmembrane helix</keyword>
<evidence type="ECO:0000256" key="4">
    <source>
        <dbReference type="ARBA" id="ARBA00022692"/>
    </source>
</evidence>
<dbReference type="SUPFAM" id="SSF103473">
    <property type="entry name" value="MFS general substrate transporter"/>
    <property type="match status" value="1"/>
</dbReference>
<dbReference type="InterPro" id="IPR011701">
    <property type="entry name" value="MFS"/>
</dbReference>
<dbReference type="Pfam" id="PF07690">
    <property type="entry name" value="MFS_1"/>
    <property type="match status" value="1"/>
</dbReference>
<feature type="transmembrane region" description="Helical" evidence="7">
    <location>
        <begin position="290"/>
        <end position="309"/>
    </location>
</feature>
<feature type="transmembrane region" description="Helical" evidence="7">
    <location>
        <begin position="315"/>
        <end position="336"/>
    </location>
</feature>
<keyword evidence="2" id="KW-0813">Transport</keyword>
<dbReference type="PANTHER" id="PTHR23513">
    <property type="entry name" value="INTEGRAL MEMBRANE EFFLUX PROTEIN-RELATED"/>
    <property type="match status" value="1"/>
</dbReference>
<dbReference type="CDD" id="cd06173">
    <property type="entry name" value="MFS_MefA_like"/>
    <property type="match status" value="1"/>
</dbReference>
<evidence type="ECO:0000256" key="5">
    <source>
        <dbReference type="ARBA" id="ARBA00022989"/>
    </source>
</evidence>
<feature type="transmembrane region" description="Helical" evidence="7">
    <location>
        <begin position="348"/>
        <end position="371"/>
    </location>
</feature>
<organism evidence="8 9">
    <name type="scientific">Paractinoplanes pyxinae</name>
    <dbReference type="NCBI Taxonomy" id="2997416"/>
    <lineage>
        <taxon>Bacteria</taxon>
        <taxon>Bacillati</taxon>
        <taxon>Actinomycetota</taxon>
        <taxon>Actinomycetes</taxon>
        <taxon>Micromonosporales</taxon>
        <taxon>Micromonosporaceae</taxon>
        <taxon>Paractinoplanes</taxon>
    </lineage>
</organism>
<feature type="transmembrane region" description="Helical" evidence="7">
    <location>
        <begin position="261"/>
        <end position="283"/>
    </location>
</feature>
<feature type="transmembrane region" description="Helical" evidence="7">
    <location>
        <begin position="226"/>
        <end position="249"/>
    </location>
</feature>
<evidence type="ECO:0000256" key="1">
    <source>
        <dbReference type="ARBA" id="ARBA00004429"/>
    </source>
</evidence>
<accession>A0ABT4BFT3</accession>
<dbReference type="Proteomes" id="UP001151002">
    <property type="component" value="Unassembled WGS sequence"/>
</dbReference>
<dbReference type="RefSeq" id="WP_267568988.1">
    <property type="nucleotide sequence ID" value="NZ_JAPNTZ010000020.1"/>
</dbReference>
<dbReference type="Gene3D" id="1.20.1250.20">
    <property type="entry name" value="MFS general substrate transporter like domains"/>
    <property type="match status" value="1"/>
</dbReference>
<feature type="transmembrane region" description="Helical" evidence="7">
    <location>
        <begin position="377"/>
        <end position="395"/>
    </location>
</feature>
<comment type="caution">
    <text evidence="8">The sequence shown here is derived from an EMBL/GenBank/DDBJ whole genome shotgun (WGS) entry which is preliminary data.</text>
</comment>
<feature type="transmembrane region" description="Helical" evidence="7">
    <location>
        <begin position="47"/>
        <end position="68"/>
    </location>
</feature>
<evidence type="ECO:0000313" key="9">
    <source>
        <dbReference type="Proteomes" id="UP001151002"/>
    </source>
</evidence>
<evidence type="ECO:0000313" key="8">
    <source>
        <dbReference type="EMBL" id="MCY1144405.1"/>
    </source>
</evidence>